<feature type="transmembrane region" description="Helical" evidence="1">
    <location>
        <begin position="196"/>
        <end position="214"/>
    </location>
</feature>
<dbReference type="Proteomes" id="UP000583800">
    <property type="component" value="Unassembled WGS sequence"/>
</dbReference>
<comment type="caution">
    <text evidence="2">The sequence shown here is derived from an EMBL/GenBank/DDBJ whole genome shotgun (WGS) entry which is preliminary data.</text>
</comment>
<name>A0A7X0EZI1_9ACTN</name>
<feature type="transmembrane region" description="Helical" evidence="1">
    <location>
        <begin position="164"/>
        <end position="184"/>
    </location>
</feature>
<proteinExistence type="predicted"/>
<feature type="transmembrane region" description="Helical" evidence="1">
    <location>
        <begin position="226"/>
        <end position="245"/>
    </location>
</feature>
<evidence type="ECO:0000256" key="1">
    <source>
        <dbReference type="SAM" id="Phobius"/>
    </source>
</evidence>
<sequence length="347" mass="37291">MERGHRPGRLSVGTQALQPVRVDVFKRILPALGLLVLAPLVGEYLLGNIAINALPMIIGLIPLYGGGALLIREVARRWRLGWPGIILLGLAYAVIEEGLLTRSLFDPDYVGLRLLDYGFIPALGIGAYWTVFVLAIHGVWSIAVPISMVEAGSRRPDTPWLGKVGLTVSAVLFLLGGAVPIALAGPAGYPLSAAQVTWTLITAVALIIAAFLSVRFRRPLLPATPAGPWTVFAITIAAGLAFWLPTMAGKLQSIVPAWITVGFYLALYATMTLLILRWSRRMGWGPRHRFALGAAGLVTYAWRGFPQPPSFPAPANVDLIGNAVFALAALGLLAFVVVRLRGRSWRG</sequence>
<feature type="transmembrane region" description="Helical" evidence="1">
    <location>
        <begin position="78"/>
        <end position="95"/>
    </location>
</feature>
<evidence type="ECO:0000313" key="2">
    <source>
        <dbReference type="EMBL" id="MBB6347569.1"/>
    </source>
</evidence>
<gene>
    <name evidence="2" type="ORF">FHU36_004114</name>
</gene>
<organism evidence="2 3">
    <name type="scientific">Nonomuraea muscovyensis</name>
    <dbReference type="NCBI Taxonomy" id="1124761"/>
    <lineage>
        <taxon>Bacteria</taxon>
        <taxon>Bacillati</taxon>
        <taxon>Actinomycetota</taxon>
        <taxon>Actinomycetes</taxon>
        <taxon>Streptosporangiales</taxon>
        <taxon>Streptosporangiaceae</taxon>
        <taxon>Nonomuraea</taxon>
    </lineage>
</organism>
<keyword evidence="1" id="KW-1133">Transmembrane helix</keyword>
<dbReference type="RefSeq" id="WP_221496469.1">
    <property type="nucleotide sequence ID" value="NZ_JACHJB010000002.1"/>
</dbReference>
<feature type="transmembrane region" description="Helical" evidence="1">
    <location>
        <begin position="53"/>
        <end position="71"/>
    </location>
</feature>
<reference evidence="2 3" key="1">
    <citation type="submission" date="2020-08" db="EMBL/GenBank/DDBJ databases">
        <title>Sequencing the genomes of 1000 actinobacteria strains.</title>
        <authorList>
            <person name="Klenk H.-P."/>
        </authorList>
    </citation>
    <scope>NUCLEOTIDE SEQUENCE [LARGE SCALE GENOMIC DNA]</scope>
    <source>
        <strain evidence="2 3">DSM 45913</strain>
    </source>
</reference>
<keyword evidence="1" id="KW-0812">Transmembrane</keyword>
<feature type="transmembrane region" description="Helical" evidence="1">
    <location>
        <begin position="257"/>
        <end position="276"/>
    </location>
</feature>
<dbReference type="AlphaFoldDB" id="A0A7X0EZI1"/>
<evidence type="ECO:0000313" key="3">
    <source>
        <dbReference type="Proteomes" id="UP000583800"/>
    </source>
</evidence>
<evidence type="ECO:0008006" key="4">
    <source>
        <dbReference type="Google" id="ProtNLM"/>
    </source>
</evidence>
<feature type="transmembrane region" description="Helical" evidence="1">
    <location>
        <begin position="115"/>
        <end position="143"/>
    </location>
</feature>
<keyword evidence="1" id="KW-0472">Membrane</keyword>
<feature type="transmembrane region" description="Helical" evidence="1">
    <location>
        <begin position="288"/>
        <end position="305"/>
    </location>
</feature>
<dbReference type="EMBL" id="JACHJB010000002">
    <property type="protein sequence ID" value="MBB6347569.1"/>
    <property type="molecule type" value="Genomic_DNA"/>
</dbReference>
<keyword evidence="3" id="KW-1185">Reference proteome</keyword>
<feature type="transmembrane region" description="Helical" evidence="1">
    <location>
        <begin position="317"/>
        <end position="338"/>
    </location>
</feature>
<accession>A0A7X0EZI1</accession>
<feature type="transmembrane region" description="Helical" evidence="1">
    <location>
        <begin position="28"/>
        <end position="47"/>
    </location>
</feature>
<protein>
    <recommendedName>
        <fullName evidence="4">DUF998 domain-containing protein</fullName>
    </recommendedName>
</protein>